<dbReference type="AlphaFoldDB" id="A0A5N5TEC5"/>
<evidence type="ECO:0000256" key="4">
    <source>
        <dbReference type="ARBA" id="ARBA00022989"/>
    </source>
</evidence>
<sequence length="247" mass="27503">MVEVQWFGVLLPKRITQLLALLPLPLHYYYTATTTTTTATTTPATTSPATTEAPAKYSYYNVTDNNGLVCIMLDGNFKFKIEYNIANVDLGWICSQNFNAFCLTEQKTNITEVEVPEPTNDVDVTGSCKEKDGTQFISIAWGVNRTSSLKFVFTDSKDHQTWTIGEVTSVIYMDTEHFPNAVDAGSSLTSNITLELKPAEVPVNMSYKCFSNTEFSNFTTTEDGSRYNLSVSLHVNAVQFEAFNKLP</sequence>
<dbReference type="PANTHER" id="PTHR11506:SF35">
    <property type="entry name" value="LYSOSOME-ASSOCIATED MEMBRANE GLYCOPROTEIN 5"/>
    <property type="match status" value="1"/>
</dbReference>
<evidence type="ECO:0000256" key="2">
    <source>
        <dbReference type="ARBA" id="ARBA00022692"/>
    </source>
</evidence>
<organism evidence="7 8">
    <name type="scientific">Armadillidium nasatum</name>
    <dbReference type="NCBI Taxonomy" id="96803"/>
    <lineage>
        <taxon>Eukaryota</taxon>
        <taxon>Metazoa</taxon>
        <taxon>Ecdysozoa</taxon>
        <taxon>Arthropoda</taxon>
        <taxon>Crustacea</taxon>
        <taxon>Multicrustacea</taxon>
        <taxon>Malacostraca</taxon>
        <taxon>Eumalacostraca</taxon>
        <taxon>Peracarida</taxon>
        <taxon>Isopoda</taxon>
        <taxon>Oniscidea</taxon>
        <taxon>Crinocheta</taxon>
        <taxon>Armadillidiidae</taxon>
        <taxon>Armadillidium</taxon>
    </lineage>
</organism>
<gene>
    <name evidence="7" type="ORF">Anas_11358</name>
</gene>
<keyword evidence="5" id="KW-0472">Membrane</keyword>
<reference evidence="7 8" key="1">
    <citation type="journal article" date="2019" name="PLoS Biol.">
        <title>Sex chromosomes control vertical transmission of feminizing Wolbachia symbionts in an isopod.</title>
        <authorList>
            <person name="Becking T."/>
            <person name="Chebbi M.A."/>
            <person name="Giraud I."/>
            <person name="Moumen B."/>
            <person name="Laverre T."/>
            <person name="Caubet Y."/>
            <person name="Peccoud J."/>
            <person name="Gilbert C."/>
            <person name="Cordaux R."/>
        </authorList>
    </citation>
    <scope>NUCLEOTIDE SEQUENCE [LARGE SCALE GENOMIC DNA]</scope>
    <source>
        <strain evidence="7">ANa2</strain>
        <tissue evidence="7">Whole body excluding digestive tract and cuticle</tissue>
    </source>
</reference>
<proteinExistence type="predicted"/>
<dbReference type="GO" id="GO:0005886">
    <property type="term" value="C:plasma membrane"/>
    <property type="evidence" value="ECO:0007669"/>
    <property type="project" value="TreeGrafter"/>
</dbReference>
<dbReference type="InterPro" id="IPR002000">
    <property type="entry name" value="Lysosome-assoc_membr_glycop"/>
</dbReference>
<comment type="subcellular location">
    <subcellularLocation>
        <location evidence="1">Cell membrane</location>
        <topology evidence="1">Single-pass type I membrane protein</topology>
    </subcellularLocation>
</comment>
<keyword evidence="8" id="KW-1185">Reference proteome</keyword>
<dbReference type="Proteomes" id="UP000326759">
    <property type="component" value="Unassembled WGS sequence"/>
</dbReference>
<keyword evidence="6" id="KW-0325">Glycoprotein</keyword>
<evidence type="ECO:0000313" key="7">
    <source>
        <dbReference type="EMBL" id="KAB7503465.1"/>
    </source>
</evidence>
<dbReference type="GO" id="GO:0005765">
    <property type="term" value="C:lysosomal membrane"/>
    <property type="evidence" value="ECO:0007669"/>
    <property type="project" value="TreeGrafter"/>
</dbReference>
<evidence type="ECO:0000313" key="8">
    <source>
        <dbReference type="Proteomes" id="UP000326759"/>
    </source>
</evidence>
<keyword evidence="2" id="KW-0812">Transmembrane</keyword>
<keyword evidence="3" id="KW-0732">Signal</keyword>
<dbReference type="GO" id="GO:0072594">
    <property type="term" value="P:establishment of protein localization to organelle"/>
    <property type="evidence" value="ECO:0007669"/>
    <property type="project" value="TreeGrafter"/>
</dbReference>
<evidence type="ECO:0000256" key="3">
    <source>
        <dbReference type="ARBA" id="ARBA00022729"/>
    </source>
</evidence>
<evidence type="ECO:0000256" key="1">
    <source>
        <dbReference type="ARBA" id="ARBA00004251"/>
    </source>
</evidence>
<name>A0A5N5TEC5_9CRUS</name>
<dbReference type="EMBL" id="SEYY01005098">
    <property type="protein sequence ID" value="KAB7503465.1"/>
    <property type="molecule type" value="Genomic_DNA"/>
</dbReference>
<comment type="caution">
    <text evidence="7">The sequence shown here is derived from an EMBL/GenBank/DDBJ whole genome shotgun (WGS) entry which is preliminary data.</text>
</comment>
<dbReference type="Gene3D" id="2.40.160.110">
    <property type="match status" value="1"/>
</dbReference>
<keyword evidence="4" id="KW-1133">Transmembrane helix</keyword>
<evidence type="ECO:0000256" key="5">
    <source>
        <dbReference type="ARBA" id="ARBA00023136"/>
    </source>
</evidence>
<dbReference type="GO" id="GO:0031902">
    <property type="term" value="C:late endosome membrane"/>
    <property type="evidence" value="ECO:0007669"/>
    <property type="project" value="TreeGrafter"/>
</dbReference>
<evidence type="ECO:0000256" key="6">
    <source>
        <dbReference type="ARBA" id="ARBA00023180"/>
    </source>
</evidence>
<accession>A0A5N5TEC5</accession>
<dbReference type="PANTHER" id="PTHR11506">
    <property type="entry name" value="LYSOSOME-ASSOCIATED MEMBRANE GLYCOPROTEIN"/>
    <property type="match status" value="1"/>
</dbReference>
<dbReference type="OrthoDB" id="6232933at2759"/>
<protein>
    <submittedName>
        <fullName evidence="7">Uncharacterized protein</fullName>
    </submittedName>
</protein>